<evidence type="ECO:0000313" key="2">
    <source>
        <dbReference type="Proteomes" id="UP001164250"/>
    </source>
</evidence>
<gene>
    <name evidence="1" type="ORF">Patl1_23565</name>
</gene>
<dbReference type="Proteomes" id="UP001164250">
    <property type="component" value="Chromosome 13"/>
</dbReference>
<sequence>MQIEDHLYGRKLHLPLLGEKLEKMSDEDWALIDRQVLGVIRWEPMRVAISNSTSSVKLKLTDVKDKILAEEVRWKDSGDITSNALNVETRGKGYDRNSSRGRGRSKSRNERSKSRFGQKIECWNCGNKGHIQRNGKAPKKKENNNTNAANVVTEEVQDSLLFIC</sequence>
<keyword evidence="2" id="KW-1185">Reference proteome</keyword>
<organism evidence="1 2">
    <name type="scientific">Pistacia atlantica</name>
    <dbReference type="NCBI Taxonomy" id="434234"/>
    <lineage>
        <taxon>Eukaryota</taxon>
        <taxon>Viridiplantae</taxon>
        <taxon>Streptophyta</taxon>
        <taxon>Embryophyta</taxon>
        <taxon>Tracheophyta</taxon>
        <taxon>Spermatophyta</taxon>
        <taxon>Magnoliopsida</taxon>
        <taxon>eudicotyledons</taxon>
        <taxon>Gunneridae</taxon>
        <taxon>Pentapetalae</taxon>
        <taxon>rosids</taxon>
        <taxon>malvids</taxon>
        <taxon>Sapindales</taxon>
        <taxon>Anacardiaceae</taxon>
        <taxon>Pistacia</taxon>
    </lineage>
</organism>
<proteinExistence type="predicted"/>
<dbReference type="EMBL" id="CM047909">
    <property type="protein sequence ID" value="KAJ0079882.1"/>
    <property type="molecule type" value="Genomic_DNA"/>
</dbReference>
<protein>
    <submittedName>
        <fullName evidence="1">Uncharacterized protein</fullName>
    </submittedName>
</protein>
<comment type="caution">
    <text evidence="1">The sequence shown here is derived from an EMBL/GenBank/DDBJ whole genome shotgun (WGS) entry which is preliminary data.</text>
</comment>
<reference evidence="2" key="1">
    <citation type="journal article" date="2023" name="G3 (Bethesda)">
        <title>Genome assembly and association tests identify interacting loci associated with vigor, precocity, and sex in interspecific pistachio rootstocks.</title>
        <authorList>
            <person name="Palmer W."/>
            <person name="Jacygrad E."/>
            <person name="Sagayaradj S."/>
            <person name="Cavanaugh K."/>
            <person name="Han R."/>
            <person name="Bertier L."/>
            <person name="Beede B."/>
            <person name="Kafkas S."/>
            <person name="Golino D."/>
            <person name="Preece J."/>
            <person name="Michelmore R."/>
        </authorList>
    </citation>
    <scope>NUCLEOTIDE SEQUENCE [LARGE SCALE GENOMIC DNA]</scope>
</reference>
<name>A0ACC1A0Q2_9ROSI</name>
<accession>A0ACC1A0Q2</accession>
<evidence type="ECO:0000313" key="1">
    <source>
        <dbReference type="EMBL" id="KAJ0079882.1"/>
    </source>
</evidence>